<dbReference type="PANTHER" id="PTHR10938">
    <property type="entry name" value="TRANSLATION INITIATION FACTOR IF-3"/>
    <property type="match status" value="1"/>
</dbReference>
<dbReference type="GO" id="GO:0070124">
    <property type="term" value="P:mitochondrial translational initiation"/>
    <property type="evidence" value="ECO:0007669"/>
    <property type="project" value="TreeGrafter"/>
</dbReference>
<dbReference type="Pfam" id="PF05198">
    <property type="entry name" value="IF3_N"/>
    <property type="match status" value="1"/>
</dbReference>
<dbReference type="PANTHER" id="PTHR10938:SF0">
    <property type="entry name" value="TRANSLATION INITIATION FACTOR IF-3, MITOCHONDRIAL"/>
    <property type="match status" value="1"/>
</dbReference>
<keyword evidence="2" id="KW-0396">Initiation factor</keyword>
<dbReference type="SUPFAM" id="SSF55200">
    <property type="entry name" value="Translation initiation factor IF3, C-terminal domain"/>
    <property type="match status" value="1"/>
</dbReference>
<evidence type="ECO:0000256" key="2">
    <source>
        <dbReference type="ARBA" id="ARBA00022540"/>
    </source>
</evidence>
<dbReference type="GO" id="GO:0005739">
    <property type="term" value="C:mitochondrion"/>
    <property type="evidence" value="ECO:0007669"/>
    <property type="project" value="TreeGrafter"/>
</dbReference>
<dbReference type="InterPro" id="IPR001288">
    <property type="entry name" value="Translation_initiation_fac_3"/>
</dbReference>
<reference evidence="6 7" key="1">
    <citation type="submission" date="2023-11" db="EMBL/GenBank/DDBJ databases">
        <title>An acidophilic fungus is an integral part of prey digestion in a carnivorous sundew plant.</title>
        <authorList>
            <person name="Tsai I.J."/>
        </authorList>
    </citation>
    <scope>NUCLEOTIDE SEQUENCE [LARGE SCALE GENOMIC DNA]</scope>
    <source>
        <strain evidence="6">169a</strain>
    </source>
</reference>
<evidence type="ECO:0000313" key="6">
    <source>
        <dbReference type="EMBL" id="WPG99847.1"/>
    </source>
</evidence>
<gene>
    <name evidence="6" type="ORF">R9X50_00266700</name>
</gene>
<keyword evidence="3" id="KW-0648">Protein biosynthesis</keyword>
<dbReference type="GO" id="GO:0003743">
    <property type="term" value="F:translation initiation factor activity"/>
    <property type="evidence" value="ECO:0007669"/>
    <property type="project" value="UniProtKB-KW"/>
</dbReference>
<feature type="domain" description="Translation initiation factor 3 N-terminal" evidence="5">
    <location>
        <begin position="69"/>
        <end position="137"/>
    </location>
</feature>
<comment type="similarity">
    <text evidence="1">Belongs to the IF-3 family.</text>
</comment>
<feature type="region of interest" description="Disordered" evidence="4">
    <location>
        <begin position="39"/>
        <end position="62"/>
    </location>
</feature>
<evidence type="ECO:0000259" key="5">
    <source>
        <dbReference type="Pfam" id="PF05198"/>
    </source>
</evidence>
<name>A0AAQ3RB64_9PEZI</name>
<dbReference type="GO" id="GO:0043022">
    <property type="term" value="F:ribosome binding"/>
    <property type="evidence" value="ECO:0007669"/>
    <property type="project" value="TreeGrafter"/>
</dbReference>
<dbReference type="InterPro" id="IPR036787">
    <property type="entry name" value="T_IF-3_N_sf"/>
</dbReference>
<feature type="compositionally biased region" description="Polar residues" evidence="4">
    <location>
        <begin position="42"/>
        <end position="54"/>
    </location>
</feature>
<accession>A0AAQ3RB64</accession>
<dbReference type="Gene3D" id="3.10.20.80">
    <property type="entry name" value="Translation initiation factor 3 (IF-3), N-terminal domain"/>
    <property type="match status" value="1"/>
</dbReference>
<evidence type="ECO:0000256" key="4">
    <source>
        <dbReference type="SAM" id="MobiDB-lite"/>
    </source>
</evidence>
<dbReference type="Proteomes" id="UP001303373">
    <property type="component" value="Chromosome 3"/>
</dbReference>
<proteinExistence type="inferred from homology"/>
<organism evidence="6 7">
    <name type="scientific">Acrodontium crateriforme</name>
    <dbReference type="NCBI Taxonomy" id="150365"/>
    <lineage>
        <taxon>Eukaryota</taxon>
        <taxon>Fungi</taxon>
        <taxon>Dikarya</taxon>
        <taxon>Ascomycota</taxon>
        <taxon>Pezizomycotina</taxon>
        <taxon>Dothideomycetes</taxon>
        <taxon>Dothideomycetidae</taxon>
        <taxon>Mycosphaerellales</taxon>
        <taxon>Teratosphaeriaceae</taxon>
        <taxon>Acrodontium</taxon>
    </lineage>
</organism>
<dbReference type="EMBL" id="CP138582">
    <property type="protein sequence ID" value="WPG99847.1"/>
    <property type="molecule type" value="Genomic_DNA"/>
</dbReference>
<keyword evidence="7" id="KW-1185">Reference proteome</keyword>
<dbReference type="GO" id="GO:0032790">
    <property type="term" value="P:ribosome disassembly"/>
    <property type="evidence" value="ECO:0007669"/>
    <property type="project" value="TreeGrafter"/>
</dbReference>
<dbReference type="Gene3D" id="3.30.110.10">
    <property type="entry name" value="Translation initiation factor 3 (IF-3), C-terminal domain"/>
    <property type="match status" value="1"/>
</dbReference>
<dbReference type="InterPro" id="IPR036788">
    <property type="entry name" value="T_IF-3_C_sf"/>
</dbReference>
<dbReference type="AlphaFoldDB" id="A0AAQ3RB64"/>
<evidence type="ECO:0000256" key="3">
    <source>
        <dbReference type="ARBA" id="ARBA00022917"/>
    </source>
</evidence>
<dbReference type="InterPro" id="IPR019814">
    <property type="entry name" value="Translation_initiation_fac_3_N"/>
</dbReference>
<evidence type="ECO:0000313" key="7">
    <source>
        <dbReference type="Proteomes" id="UP001303373"/>
    </source>
</evidence>
<evidence type="ECO:0000256" key="1">
    <source>
        <dbReference type="ARBA" id="ARBA00005439"/>
    </source>
</evidence>
<protein>
    <recommendedName>
        <fullName evidence="5">Translation initiation factor 3 N-terminal domain-containing protein</fullName>
    </recommendedName>
</protein>
<sequence length="253" mass="28364">MASLIHKPTSTSGLQALYRVFVLPAITNARPQRPPHGFAVLSTPTQRHLSNTSHRLGKYRAPEQRQKWNEEITARMLRLVDPITGAISPEPVTRFDVLKSLDVNTHRLVQITDENIPICKIFSKKDMYEREKEKKQQAKEKKKLAKTAESMKTLELNWAIDENDLNHRLDKVKEFLADGRRVEIVLAAKKKGRGRQATLDECKAVLDKIAKNVDSVKGARELKALEGKVGGFATLTLQGAAPTNTQQSQPEAA</sequence>